<dbReference type="AlphaFoldDB" id="A0A0S8G9P0"/>
<sequence length="178" mass="19031">MKQLPGITIFGVVCIVLGALGILFAPLILSGLYGGPFFVRGHFPHLHRIFSAWPMAGGYLLSTNVVGTLGSLALLISGIGLLARAGWGRILFFIVAVMKIALVTFSLPPNIVLMRKMYEPLGSPAVMLGTIGGIAYQLLRWIAVVVFFGVGLWYFSRSVVREAFESRALPSVGSAPPG</sequence>
<protein>
    <submittedName>
        <fullName evidence="2">Uncharacterized protein</fullName>
    </submittedName>
</protein>
<dbReference type="Proteomes" id="UP000051717">
    <property type="component" value="Unassembled WGS sequence"/>
</dbReference>
<feature type="transmembrane region" description="Helical" evidence="1">
    <location>
        <begin position="134"/>
        <end position="155"/>
    </location>
</feature>
<keyword evidence="1" id="KW-0812">Transmembrane</keyword>
<feature type="transmembrane region" description="Helical" evidence="1">
    <location>
        <begin position="7"/>
        <end position="39"/>
    </location>
</feature>
<reference evidence="2 3" key="1">
    <citation type="journal article" date="2015" name="Microbiome">
        <title>Genomic resolution of linkages in carbon, nitrogen, and sulfur cycling among widespread estuary sediment bacteria.</title>
        <authorList>
            <person name="Baker B.J."/>
            <person name="Lazar C.S."/>
            <person name="Teske A.P."/>
            <person name="Dick G.J."/>
        </authorList>
    </citation>
    <scope>NUCLEOTIDE SEQUENCE [LARGE SCALE GENOMIC DNA]</scope>
    <source>
        <strain evidence="2">SM23_40</strain>
    </source>
</reference>
<gene>
    <name evidence="2" type="ORF">AMJ82_05150</name>
</gene>
<organism evidence="2 3">
    <name type="scientific">candidate division TA06 bacterium SM23_40</name>
    <dbReference type="NCBI Taxonomy" id="1703774"/>
    <lineage>
        <taxon>Bacteria</taxon>
        <taxon>Bacteria division TA06</taxon>
    </lineage>
</organism>
<keyword evidence="1" id="KW-1133">Transmembrane helix</keyword>
<evidence type="ECO:0000313" key="3">
    <source>
        <dbReference type="Proteomes" id="UP000051717"/>
    </source>
</evidence>
<accession>A0A0S8G9P0</accession>
<evidence type="ECO:0000313" key="2">
    <source>
        <dbReference type="EMBL" id="KPK69670.1"/>
    </source>
</evidence>
<feature type="transmembrane region" description="Helical" evidence="1">
    <location>
        <begin position="90"/>
        <end position="114"/>
    </location>
</feature>
<comment type="caution">
    <text evidence="2">The sequence shown here is derived from an EMBL/GenBank/DDBJ whole genome shotgun (WGS) entry which is preliminary data.</text>
</comment>
<name>A0A0S8G9P0_UNCT6</name>
<dbReference type="EMBL" id="LJUI01000031">
    <property type="protein sequence ID" value="KPK69670.1"/>
    <property type="molecule type" value="Genomic_DNA"/>
</dbReference>
<keyword evidence="1" id="KW-0472">Membrane</keyword>
<proteinExistence type="predicted"/>
<feature type="transmembrane region" description="Helical" evidence="1">
    <location>
        <begin position="59"/>
        <end position="83"/>
    </location>
</feature>
<evidence type="ECO:0000256" key="1">
    <source>
        <dbReference type="SAM" id="Phobius"/>
    </source>
</evidence>